<gene>
    <name evidence="2" type="ORF">ABOZ73_00925</name>
</gene>
<feature type="transmembrane region" description="Helical" evidence="1">
    <location>
        <begin position="28"/>
        <end position="51"/>
    </location>
</feature>
<evidence type="ECO:0000256" key="1">
    <source>
        <dbReference type="SAM" id="Phobius"/>
    </source>
</evidence>
<dbReference type="EMBL" id="CP158375">
    <property type="protein sequence ID" value="XDO97021.1"/>
    <property type="molecule type" value="Genomic_DNA"/>
</dbReference>
<evidence type="ECO:0000313" key="2">
    <source>
        <dbReference type="EMBL" id="XDO97021.1"/>
    </source>
</evidence>
<keyword evidence="1" id="KW-1133">Transmembrane helix</keyword>
<accession>A0AB39KT85</accession>
<name>A0AB39KT85_9CAUL</name>
<keyword evidence="1" id="KW-0812">Transmembrane</keyword>
<sequence>MPRTAPRPFIWSSNEDDRISQADVQLNWSIVAAVAFCGAVWAGALLLASAIV</sequence>
<dbReference type="AlphaFoldDB" id="A0AB39KT85"/>
<keyword evidence="1" id="KW-0472">Membrane</keyword>
<reference evidence="2" key="1">
    <citation type="submission" date="2024-06" db="EMBL/GenBank/DDBJ databases">
        <title>Caulobacter inopinatus, sp. nov.</title>
        <authorList>
            <person name="Donachie S.P."/>
        </authorList>
    </citation>
    <scope>NUCLEOTIDE SEQUENCE</scope>
    <source>
        <strain evidence="2">73W</strain>
    </source>
</reference>
<protein>
    <submittedName>
        <fullName evidence="2">Uncharacterized protein</fullName>
    </submittedName>
</protein>
<organism evidence="2">
    <name type="scientific">Caulobacter sp. 73W</name>
    <dbReference type="NCBI Taxonomy" id="3161137"/>
    <lineage>
        <taxon>Bacteria</taxon>
        <taxon>Pseudomonadati</taxon>
        <taxon>Pseudomonadota</taxon>
        <taxon>Alphaproteobacteria</taxon>
        <taxon>Caulobacterales</taxon>
        <taxon>Caulobacteraceae</taxon>
        <taxon>Caulobacter</taxon>
    </lineage>
</organism>
<proteinExistence type="predicted"/>
<dbReference type="RefSeq" id="WP_369059964.1">
    <property type="nucleotide sequence ID" value="NZ_CP158375.1"/>
</dbReference>